<reference evidence="2" key="1">
    <citation type="thesis" date="2020" institute="Technische Universitat Dresden" country="Dresden, Germany">
        <title>The Agarolytic System of Microbulbifer elongatus PORT2, Isolated from Batu Karas, Pangandaran West Java Indonesia.</title>
        <authorList>
            <person name="Anggraeni S.R."/>
        </authorList>
    </citation>
    <scope>NUCLEOTIDE SEQUENCE</scope>
    <source>
        <strain evidence="2">PORT2</strain>
    </source>
</reference>
<feature type="transmembrane region" description="Helical" evidence="1">
    <location>
        <begin position="260"/>
        <end position="284"/>
    </location>
</feature>
<dbReference type="InterPro" id="IPR004711">
    <property type="entry name" value="Benzoate_Transporter"/>
</dbReference>
<dbReference type="Pfam" id="PF03594">
    <property type="entry name" value="BenE"/>
    <property type="match status" value="1"/>
</dbReference>
<feature type="transmembrane region" description="Helical" evidence="1">
    <location>
        <begin position="92"/>
        <end position="117"/>
    </location>
</feature>
<feature type="transmembrane region" description="Helical" evidence="1">
    <location>
        <begin position="129"/>
        <end position="151"/>
    </location>
</feature>
<feature type="transmembrane region" description="Helical" evidence="1">
    <location>
        <begin position="357"/>
        <end position="390"/>
    </location>
</feature>
<organism evidence="2 3">
    <name type="scientific">Microbulbifer elongatus</name>
    <dbReference type="NCBI Taxonomy" id="86173"/>
    <lineage>
        <taxon>Bacteria</taxon>
        <taxon>Pseudomonadati</taxon>
        <taxon>Pseudomonadota</taxon>
        <taxon>Gammaproteobacteria</taxon>
        <taxon>Cellvibrionales</taxon>
        <taxon>Microbulbiferaceae</taxon>
        <taxon>Microbulbifer</taxon>
    </lineage>
</organism>
<protein>
    <submittedName>
        <fullName evidence="2">Benzoate/H(+) symporter BenE family transporter</fullName>
    </submittedName>
</protein>
<feature type="transmembrane region" description="Helical" evidence="1">
    <location>
        <begin position="20"/>
        <end position="43"/>
    </location>
</feature>
<keyword evidence="1" id="KW-0472">Membrane</keyword>
<name>A0ABT1NVZ2_9GAMM</name>
<dbReference type="EMBL" id="JACASI010000009">
    <property type="protein sequence ID" value="MCQ3828045.1"/>
    <property type="molecule type" value="Genomic_DNA"/>
</dbReference>
<evidence type="ECO:0000313" key="2">
    <source>
        <dbReference type="EMBL" id="MCQ3828045.1"/>
    </source>
</evidence>
<gene>
    <name evidence="2" type="primary">benE</name>
    <name evidence="2" type="ORF">HXX02_01160</name>
</gene>
<dbReference type="PANTHER" id="PTHR30199">
    <property type="entry name" value="MFS FAMILY TRANSPORTER, PREDICTED SUBSTRATE BENZOATE"/>
    <property type="match status" value="1"/>
</dbReference>
<evidence type="ECO:0000256" key="1">
    <source>
        <dbReference type="SAM" id="Phobius"/>
    </source>
</evidence>
<keyword evidence="1" id="KW-1133">Transmembrane helix</keyword>
<keyword evidence="3" id="KW-1185">Reference proteome</keyword>
<evidence type="ECO:0000313" key="3">
    <source>
        <dbReference type="Proteomes" id="UP001205566"/>
    </source>
</evidence>
<dbReference type="NCBIfam" id="TIGR00843">
    <property type="entry name" value="benE"/>
    <property type="match status" value="1"/>
</dbReference>
<proteinExistence type="predicted"/>
<keyword evidence="1" id="KW-0812">Transmembrane</keyword>
<dbReference type="PANTHER" id="PTHR30199:SF0">
    <property type="entry name" value="INNER MEMBRANE PROTEIN YDCO"/>
    <property type="match status" value="1"/>
</dbReference>
<comment type="caution">
    <text evidence="2">The sequence shown here is derived from an EMBL/GenBank/DDBJ whole genome shotgun (WGS) entry which is preliminary data.</text>
</comment>
<feature type="transmembrane region" description="Helical" evidence="1">
    <location>
        <begin position="296"/>
        <end position="320"/>
    </location>
</feature>
<feature type="transmembrane region" description="Helical" evidence="1">
    <location>
        <begin position="50"/>
        <end position="72"/>
    </location>
</feature>
<sequence length="394" mass="40098">MEQVAQRTLSGDTTLSAISAGFAAVLVGFASSVAIVLQAAAAAGASEAQMVSWVGALGLGMGLTCIGFSWYYRAPVVTAWSTPGAALLVTSLHGVALSEAIGAFLFSGLLTLILGVSGAFERVAARVPIPLASAMLAGILLQFGLSIFTSLQTSPTLVGAMFLAYLLGRRWLPRYCIPLVLMTGFTISGLLGEIRADQLTWSFGGLQWVAPAFNPAVLLGVGLPLFIVTMTSQNLPGVAILRASGYSQVPVSPVVAGTGLSALVLAPFGGFGFNFAAISAAICTGPEAHPDPAKRYVAGIAAGVFYLLTGLFAASVVMVFAALPQAMIAGVAGLALIGVIATSLASASAQADTREAALITLLITASGVSFFGIGSAFWGLAGGLACHWLMRRGH</sequence>
<dbReference type="Proteomes" id="UP001205566">
    <property type="component" value="Unassembled WGS sequence"/>
</dbReference>
<feature type="transmembrane region" description="Helical" evidence="1">
    <location>
        <begin position="171"/>
        <end position="191"/>
    </location>
</feature>
<feature type="transmembrane region" description="Helical" evidence="1">
    <location>
        <begin position="203"/>
        <end position="227"/>
    </location>
</feature>
<feature type="transmembrane region" description="Helical" evidence="1">
    <location>
        <begin position="326"/>
        <end position="345"/>
    </location>
</feature>
<dbReference type="RefSeq" id="WP_231759326.1">
    <property type="nucleotide sequence ID" value="NZ_CP088953.1"/>
</dbReference>
<accession>A0ABT1NVZ2</accession>